<dbReference type="InterPro" id="IPR006149">
    <property type="entry name" value="EB_dom"/>
</dbReference>
<proteinExistence type="predicted"/>
<sequence length="188" mass="20955">MLLPTVKIFTLKIAEALLNEHCTNSLFCLGDKICNKDNLCACPEGQVPTPNDTCRPLGADLDKVQTPADKNVDPTPIKFQSFVIIEPTYSETTTTTKNPFFPGKAKPGQLCSFEVSCTGKSRCYKGHCHCLSGYKMAGEECVIKWPNNNNGPSASMLGRSRSIFQQQLPQRLVAWPIFGHQPMFRRWN</sequence>
<evidence type="ECO:0000313" key="2">
    <source>
        <dbReference type="Proteomes" id="UP000887565"/>
    </source>
</evidence>
<organism evidence="2 3">
    <name type="scientific">Romanomermis culicivorax</name>
    <name type="common">Nematode worm</name>
    <dbReference type="NCBI Taxonomy" id="13658"/>
    <lineage>
        <taxon>Eukaryota</taxon>
        <taxon>Metazoa</taxon>
        <taxon>Ecdysozoa</taxon>
        <taxon>Nematoda</taxon>
        <taxon>Enoplea</taxon>
        <taxon>Dorylaimia</taxon>
        <taxon>Mermithida</taxon>
        <taxon>Mermithoidea</taxon>
        <taxon>Mermithidae</taxon>
        <taxon>Romanomermis</taxon>
    </lineage>
</organism>
<dbReference type="WBParaSite" id="nRc.2.0.1.t43173-RA">
    <property type="protein sequence ID" value="nRc.2.0.1.t43173-RA"/>
    <property type="gene ID" value="nRc.2.0.1.g43173"/>
</dbReference>
<feature type="domain" description="EB" evidence="1">
    <location>
        <begin position="104"/>
        <end position="141"/>
    </location>
</feature>
<name>A0A915L084_ROMCU</name>
<dbReference type="Proteomes" id="UP000887565">
    <property type="component" value="Unplaced"/>
</dbReference>
<evidence type="ECO:0000259" key="1">
    <source>
        <dbReference type="Pfam" id="PF01683"/>
    </source>
</evidence>
<protein>
    <submittedName>
        <fullName evidence="3">EB domain-containing protein</fullName>
    </submittedName>
</protein>
<dbReference type="Pfam" id="PF01683">
    <property type="entry name" value="EB"/>
    <property type="match status" value="1"/>
</dbReference>
<keyword evidence="2" id="KW-1185">Reference proteome</keyword>
<evidence type="ECO:0000313" key="3">
    <source>
        <dbReference type="WBParaSite" id="nRc.2.0.1.t43173-RA"/>
    </source>
</evidence>
<accession>A0A915L084</accession>
<reference evidence="3" key="1">
    <citation type="submission" date="2022-11" db="UniProtKB">
        <authorList>
            <consortium name="WormBaseParasite"/>
        </authorList>
    </citation>
    <scope>IDENTIFICATION</scope>
</reference>
<dbReference type="AlphaFoldDB" id="A0A915L084"/>